<feature type="transmembrane region" description="Helical" evidence="1">
    <location>
        <begin position="246"/>
        <end position="266"/>
    </location>
</feature>
<comment type="caution">
    <text evidence="2">The sequence shown here is derived from an EMBL/GenBank/DDBJ whole genome shotgun (WGS) entry which is preliminary data.</text>
</comment>
<organism evidence="2 3">
    <name type="scientific">Nicotiana attenuata</name>
    <name type="common">Coyote tobacco</name>
    <dbReference type="NCBI Taxonomy" id="49451"/>
    <lineage>
        <taxon>Eukaryota</taxon>
        <taxon>Viridiplantae</taxon>
        <taxon>Streptophyta</taxon>
        <taxon>Embryophyta</taxon>
        <taxon>Tracheophyta</taxon>
        <taxon>Spermatophyta</taxon>
        <taxon>Magnoliopsida</taxon>
        <taxon>eudicotyledons</taxon>
        <taxon>Gunneridae</taxon>
        <taxon>Pentapetalae</taxon>
        <taxon>asterids</taxon>
        <taxon>lamiids</taxon>
        <taxon>Solanales</taxon>
        <taxon>Solanaceae</taxon>
        <taxon>Nicotianoideae</taxon>
        <taxon>Nicotianeae</taxon>
        <taxon>Nicotiana</taxon>
    </lineage>
</organism>
<keyword evidence="1" id="KW-1133">Transmembrane helix</keyword>
<name>A0A1J6IPQ5_NICAT</name>
<dbReference type="Gramene" id="OIT00827">
    <property type="protein sequence ID" value="OIT00827"/>
    <property type="gene ID" value="A4A49_38181"/>
</dbReference>
<dbReference type="STRING" id="49451.A0A1J6IPQ5"/>
<accession>A0A1J6IPQ5</accession>
<evidence type="ECO:0000256" key="1">
    <source>
        <dbReference type="SAM" id="Phobius"/>
    </source>
</evidence>
<proteinExistence type="predicted"/>
<reference evidence="2" key="1">
    <citation type="submission" date="2016-11" db="EMBL/GenBank/DDBJ databases">
        <title>The genome of Nicotiana attenuata.</title>
        <authorList>
            <person name="Xu S."/>
            <person name="Brockmoeller T."/>
            <person name="Gaquerel E."/>
            <person name="Navarro A."/>
            <person name="Kuhl H."/>
            <person name="Gase K."/>
            <person name="Ling Z."/>
            <person name="Zhou W."/>
            <person name="Kreitzer C."/>
            <person name="Stanke M."/>
            <person name="Tang H."/>
            <person name="Lyons E."/>
            <person name="Pandey P."/>
            <person name="Pandey S.P."/>
            <person name="Timmermann B."/>
            <person name="Baldwin I.T."/>
        </authorList>
    </citation>
    <scope>NUCLEOTIDE SEQUENCE [LARGE SCALE GENOMIC DNA]</scope>
    <source>
        <strain evidence="2">UT</strain>
    </source>
</reference>
<keyword evidence="3" id="KW-1185">Reference proteome</keyword>
<sequence length="331" mass="37418">MGRKFFQTKVLDGNPQRNEPEWIFLFAELTNVDTTNKVADSVHDDSDRTASLMFDEMHHYHSKVFDPGPSTATIILQGTTNHLLQLFNVMSHSCYSKVVTDVQSNSHCRRYSEYGRDILIMDGTTLMHKIKCLQLLFNLGVYVARVATFPYEMCNDIGRVTIAYPRISADHAVKVVSTSASEKSINANNFLSYLYFGSFNLSWKPYNESAPSHGDNSFSALGLLEKSLFHFPHALIHKLCNKGRKFYVLVTYAQAVFVMAHFGFAVRIPFSPTCATDVQLHATESDQLHAAETDEEQNTMLLLRHIPDPFVRKHGDELLATVKLIVPADDF</sequence>
<keyword evidence="1" id="KW-0812">Transmembrane</keyword>
<dbReference type="EMBL" id="MJEQ01037189">
    <property type="protein sequence ID" value="OIT00827.1"/>
    <property type="molecule type" value="Genomic_DNA"/>
</dbReference>
<evidence type="ECO:0000313" key="3">
    <source>
        <dbReference type="Proteomes" id="UP000187609"/>
    </source>
</evidence>
<gene>
    <name evidence="2" type="ORF">A4A49_38181</name>
</gene>
<protein>
    <submittedName>
        <fullName evidence="2">Uncharacterized protein</fullName>
    </submittedName>
</protein>
<dbReference type="Proteomes" id="UP000187609">
    <property type="component" value="Unassembled WGS sequence"/>
</dbReference>
<keyword evidence="1" id="KW-0472">Membrane</keyword>
<evidence type="ECO:0000313" key="2">
    <source>
        <dbReference type="EMBL" id="OIT00827.1"/>
    </source>
</evidence>
<dbReference type="AlphaFoldDB" id="A0A1J6IPQ5"/>